<organism evidence="2 3">
    <name type="scientific">Pseudonocardia tropica</name>
    <dbReference type="NCBI Taxonomy" id="681289"/>
    <lineage>
        <taxon>Bacteria</taxon>
        <taxon>Bacillati</taxon>
        <taxon>Actinomycetota</taxon>
        <taxon>Actinomycetes</taxon>
        <taxon>Pseudonocardiales</taxon>
        <taxon>Pseudonocardiaceae</taxon>
        <taxon>Pseudonocardia</taxon>
    </lineage>
</organism>
<dbReference type="InterPro" id="IPR024268">
    <property type="entry name" value="AviRa"/>
</dbReference>
<name>A0ABV1K092_9PSEU</name>
<accession>A0ABV1K092</accession>
<feature type="region of interest" description="Disordered" evidence="1">
    <location>
        <begin position="205"/>
        <end position="240"/>
    </location>
</feature>
<keyword evidence="3" id="KW-1185">Reference proteome</keyword>
<evidence type="ECO:0008006" key="4">
    <source>
        <dbReference type="Google" id="ProtNLM"/>
    </source>
</evidence>
<protein>
    <recommendedName>
        <fullName evidence="4">rRNA methyltransferase AviRa</fullName>
    </recommendedName>
</protein>
<evidence type="ECO:0000313" key="3">
    <source>
        <dbReference type="Proteomes" id="UP001464923"/>
    </source>
</evidence>
<dbReference type="RefSeq" id="WP_345645713.1">
    <property type="nucleotide sequence ID" value="NZ_BAABLY010000036.1"/>
</dbReference>
<gene>
    <name evidence="2" type="ORF">WHI96_22760</name>
</gene>
<feature type="compositionally biased region" description="Low complexity" evidence="1">
    <location>
        <begin position="214"/>
        <end position="226"/>
    </location>
</feature>
<dbReference type="Pfam" id="PF11599">
    <property type="entry name" value="AviRa"/>
    <property type="match status" value="1"/>
</dbReference>
<sequence length="299" mass="29930">MQYRHAPAANHAALDAVLASAPGRPTLPVRLTVELAGRARTHLPADAPLTVWDPCCGAGVTLTVLGLLVPCLARLVGTDADPEPLDLARRNLALLDPGGLAARAADLDALAARHDKPSYADAATAARTLVPASTPAWSVAPADARDTAAVRRALAGAGLRDAGGTGIGGTGIGGTGSVGAASDAAPRAATGPDLVLADLPHGHRTAWAASPTRPGGADAPAPDAGPVRGTGPIRDTADNRDPGVEFLRAVATVLRPDAVVVAVGRGRTVPLPGGVRPLERVRVGHRAAVLVRAGALQEG</sequence>
<dbReference type="EMBL" id="JBEDNP010000016">
    <property type="protein sequence ID" value="MEQ3541641.1"/>
    <property type="molecule type" value="Genomic_DNA"/>
</dbReference>
<evidence type="ECO:0000256" key="1">
    <source>
        <dbReference type="SAM" id="MobiDB-lite"/>
    </source>
</evidence>
<dbReference type="InterPro" id="IPR029063">
    <property type="entry name" value="SAM-dependent_MTases_sf"/>
</dbReference>
<proteinExistence type="predicted"/>
<dbReference type="Gene3D" id="3.40.50.150">
    <property type="entry name" value="Vaccinia Virus protein VP39"/>
    <property type="match status" value="1"/>
</dbReference>
<reference evidence="2 3" key="1">
    <citation type="submission" date="2024-03" db="EMBL/GenBank/DDBJ databases">
        <title>Draft genome sequence of Pseudonocardia tropica JCM 19149.</title>
        <authorList>
            <person name="Butdee W."/>
            <person name="Duangmal K."/>
        </authorList>
    </citation>
    <scope>NUCLEOTIDE SEQUENCE [LARGE SCALE GENOMIC DNA]</scope>
    <source>
        <strain evidence="2 3">JCM 19149</strain>
    </source>
</reference>
<dbReference type="Proteomes" id="UP001464923">
    <property type="component" value="Unassembled WGS sequence"/>
</dbReference>
<dbReference type="SUPFAM" id="SSF53335">
    <property type="entry name" value="S-adenosyl-L-methionine-dependent methyltransferases"/>
    <property type="match status" value="1"/>
</dbReference>
<evidence type="ECO:0000313" key="2">
    <source>
        <dbReference type="EMBL" id="MEQ3541641.1"/>
    </source>
</evidence>
<comment type="caution">
    <text evidence="2">The sequence shown here is derived from an EMBL/GenBank/DDBJ whole genome shotgun (WGS) entry which is preliminary data.</text>
</comment>